<evidence type="ECO:0000313" key="2">
    <source>
        <dbReference type="Proteomes" id="UP000242496"/>
    </source>
</evidence>
<dbReference type="Proteomes" id="UP000242496">
    <property type="component" value="Unassembled WGS sequence"/>
</dbReference>
<protein>
    <submittedName>
        <fullName evidence="1">Uncharacterized protein</fullName>
    </submittedName>
</protein>
<proteinExistence type="predicted"/>
<name>A0A1I7IKF9_9GAMM</name>
<sequence length="130" mass="13120">MFANTQGGGMDMAAPDICLTPMFTPVPIAYPNTAQGTTGVSNALNILFMGCPAHNLATIIPLTTGDNAGTNLGIASGTVMGPSRHSMGANTVLLKGSPATRLSGMTMQNSTNAVGSRIVPSQTKVLIAAS</sequence>
<dbReference type="EMBL" id="FPBJ01000021">
    <property type="protein sequence ID" value="SFU73375.1"/>
    <property type="molecule type" value="Genomic_DNA"/>
</dbReference>
<gene>
    <name evidence="1" type="ORF">SAMN05421784_12139</name>
</gene>
<organism evidence="1 2">
    <name type="scientific">Xenorhabdus koppenhoeferi</name>
    <dbReference type="NCBI Taxonomy" id="351659"/>
    <lineage>
        <taxon>Bacteria</taxon>
        <taxon>Pseudomonadati</taxon>
        <taxon>Pseudomonadota</taxon>
        <taxon>Gammaproteobacteria</taxon>
        <taxon>Enterobacterales</taxon>
        <taxon>Morganellaceae</taxon>
        <taxon>Xenorhabdus</taxon>
    </lineage>
</organism>
<accession>A0A1I7IKF9</accession>
<dbReference type="Pfam" id="PF13665">
    <property type="entry name" value="Tox-PAAR-like"/>
    <property type="match status" value="1"/>
</dbReference>
<dbReference type="OrthoDB" id="8852350at2"/>
<reference evidence="2" key="1">
    <citation type="submission" date="2016-10" db="EMBL/GenBank/DDBJ databases">
        <authorList>
            <person name="Varghese N."/>
            <person name="Submissions S."/>
        </authorList>
    </citation>
    <scope>NUCLEOTIDE SEQUENCE [LARGE SCALE GENOMIC DNA]</scope>
    <source>
        <strain evidence="2">DSM 18168</strain>
    </source>
</reference>
<keyword evidence="2" id="KW-1185">Reference proteome</keyword>
<dbReference type="STRING" id="351659.SAMN05421784_12139"/>
<dbReference type="AlphaFoldDB" id="A0A1I7IKF9"/>
<evidence type="ECO:0000313" key="1">
    <source>
        <dbReference type="EMBL" id="SFU73375.1"/>
    </source>
</evidence>
<dbReference type="RefSeq" id="WP_092551692.1">
    <property type="nucleotide sequence ID" value="NZ_CAWRBG010000047.1"/>
</dbReference>